<sequence length="402" mass="45520">MPQYEYKCKDVQGKRYKGVLTSLDKSTAMSELKKQKWIVYSLKDYNPTLWSKEIYFGNPVKNEHFIIFCRQLSALTRAGVSIVESVRVLAEQTESKPLKKALTSVVTSMLKGNSFSQSTSEFKHIFPPIFINMIRAGEEAGKMEDTLERLAIYFEKAHYTKEKVKSAMMYPMIVGIISFIVIIYLLNFVVPRFVTVFEDLGTELPLITKIVISTSDSMQSQWYLWLLGVILLVVAFQGFKRSQFGSYILDVMKLKIPFFGKLNQKTVIAQMSRTLSSLYASSVPVLYSLTIVEKVVDNKVIGKVLHESKDSLTKGLPLSEPLKKSWVFPPLVTQMIAIGEETGTLEEMLEKVAQFYEKDVENLVDRLKSLLEPLLILMLTVVVGTIIAAILIPMLSIYSNLG</sequence>
<name>A0A6N9PWV5_9BACL</name>
<dbReference type="InterPro" id="IPR042094">
    <property type="entry name" value="T2SS_GspF_sf"/>
</dbReference>
<accession>A0A6N9PWV5</accession>
<feature type="domain" description="Type II secretion system protein GspF" evidence="11">
    <location>
        <begin position="272"/>
        <end position="393"/>
    </location>
</feature>
<dbReference type="Pfam" id="PF00482">
    <property type="entry name" value="T2SSF"/>
    <property type="match status" value="2"/>
</dbReference>
<evidence type="ECO:0000313" key="13">
    <source>
        <dbReference type="Proteomes" id="UP000448943"/>
    </source>
</evidence>
<keyword evidence="5" id="KW-0997">Cell inner membrane</keyword>
<dbReference type="EMBL" id="SIJB01000007">
    <property type="protein sequence ID" value="NBI27999.1"/>
    <property type="molecule type" value="Genomic_DNA"/>
</dbReference>
<dbReference type="GO" id="GO:0009306">
    <property type="term" value="P:protein secretion"/>
    <property type="evidence" value="ECO:0007669"/>
    <property type="project" value="InterPro"/>
</dbReference>
<dbReference type="PROSITE" id="PS00874">
    <property type="entry name" value="T2SP_F"/>
    <property type="match status" value="1"/>
</dbReference>
<protein>
    <submittedName>
        <fullName evidence="12">Type II secretion system F family protein</fullName>
    </submittedName>
</protein>
<dbReference type="AlphaFoldDB" id="A0A6N9PWV5"/>
<feature type="transmembrane region" description="Helical" evidence="10">
    <location>
        <begin position="169"/>
        <end position="190"/>
    </location>
</feature>
<reference evidence="12 13" key="1">
    <citation type="submission" date="2019-01" db="EMBL/GenBank/DDBJ databases">
        <title>Chengkuizengella sp. nov., isolated from deep-sea sediment of East Pacific Ocean.</title>
        <authorList>
            <person name="Yang J."/>
            <person name="Lai Q."/>
            <person name="Shao Z."/>
        </authorList>
    </citation>
    <scope>NUCLEOTIDE SEQUENCE [LARGE SCALE GENOMIC DNA]</scope>
    <source>
        <strain evidence="12 13">YPA3-1-1</strain>
    </source>
</reference>
<keyword evidence="3 9" id="KW-0813">Transport</keyword>
<keyword evidence="6 9" id="KW-0812">Transmembrane</keyword>
<dbReference type="GO" id="GO:0005886">
    <property type="term" value="C:plasma membrane"/>
    <property type="evidence" value="ECO:0007669"/>
    <property type="project" value="UniProtKB-SubCell"/>
</dbReference>
<keyword evidence="4" id="KW-1003">Cell membrane</keyword>
<dbReference type="OrthoDB" id="9805682at2"/>
<evidence type="ECO:0000259" key="11">
    <source>
        <dbReference type="Pfam" id="PF00482"/>
    </source>
</evidence>
<gene>
    <name evidence="12" type="ORF">ERL59_03370</name>
</gene>
<organism evidence="12 13">
    <name type="scientific">Chengkuizengella marina</name>
    <dbReference type="NCBI Taxonomy" id="2507566"/>
    <lineage>
        <taxon>Bacteria</taxon>
        <taxon>Bacillati</taxon>
        <taxon>Bacillota</taxon>
        <taxon>Bacilli</taxon>
        <taxon>Bacillales</taxon>
        <taxon>Paenibacillaceae</taxon>
        <taxon>Chengkuizengella</taxon>
    </lineage>
</organism>
<comment type="subcellular location">
    <subcellularLocation>
        <location evidence="1">Cell inner membrane</location>
        <topology evidence="1">Multi-pass membrane protein</topology>
    </subcellularLocation>
    <subcellularLocation>
        <location evidence="9">Cell membrane</location>
        <topology evidence="9">Multi-pass membrane protein</topology>
    </subcellularLocation>
</comment>
<dbReference type="PRINTS" id="PR00812">
    <property type="entry name" value="BCTERIALGSPF"/>
</dbReference>
<dbReference type="Gene3D" id="1.20.81.30">
    <property type="entry name" value="Type II secretion system (T2SS), domain F"/>
    <property type="match status" value="2"/>
</dbReference>
<proteinExistence type="inferred from homology"/>
<feature type="transmembrane region" description="Helical" evidence="10">
    <location>
        <begin position="374"/>
        <end position="398"/>
    </location>
</feature>
<dbReference type="InterPro" id="IPR003004">
    <property type="entry name" value="GspF/PilC"/>
</dbReference>
<dbReference type="PANTHER" id="PTHR30012">
    <property type="entry name" value="GENERAL SECRETION PATHWAY PROTEIN"/>
    <property type="match status" value="1"/>
</dbReference>
<dbReference type="InterPro" id="IPR001992">
    <property type="entry name" value="T2SS_GspF/T4SS_PilC_CS"/>
</dbReference>
<evidence type="ECO:0000256" key="5">
    <source>
        <dbReference type="ARBA" id="ARBA00022519"/>
    </source>
</evidence>
<dbReference type="RefSeq" id="WP_160644493.1">
    <property type="nucleotide sequence ID" value="NZ_SIJB01000007.1"/>
</dbReference>
<feature type="transmembrane region" description="Helical" evidence="10">
    <location>
        <begin position="222"/>
        <end position="239"/>
    </location>
</feature>
<keyword evidence="7 10" id="KW-1133">Transmembrane helix</keyword>
<evidence type="ECO:0000256" key="7">
    <source>
        <dbReference type="ARBA" id="ARBA00022989"/>
    </source>
</evidence>
<keyword evidence="13" id="KW-1185">Reference proteome</keyword>
<evidence type="ECO:0000256" key="8">
    <source>
        <dbReference type="ARBA" id="ARBA00023136"/>
    </source>
</evidence>
<evidence type="ECO:0000256" key="3">
    <source>
        <dbReference type="ARBA" id="ARBA00022448"/>
    </source>
</evidence>
<dbReference type="Proteomes" id="UP000448943">
    <property type="component" value="Unassembled WGS sequence"/>
</dbReference>
<comment type="similarity">
    <text evidence="2 9">Belongs to the GSP F family.</text>
</comment>
<evidence type="ECO:0000256" key="9">
    <source>
        <dbReference type="RuleBase" id="RU003923"/>
    </source>
</evidence>
<feature type="domain" description="Type II secretion system protein GspF" evidence="11">
    <location>
        <begin position="68"/>
        <end position="191"/>
    </location>
</feature>
<evidence type="ECO:0000256" key="6">
    <source>
        <dbReference type="ARBA" id="ARBA00022692"/>
    </source>
</evidence>
<keyword evidence="8 10" id="KW-0472">Membrane</keyword>
<evidence type="ECO:0000256" key="1">
    <source>
        <dbReference type="ARBA" id="ARBA00004429"/>
    </source>
</evidence>
<comment type="caution">
    <text evidence="12">The sequence shown here is derived from an EMBL/GenBank/DDBJ whole genome shotgun (WGS) entry which is preliminary data.</text>
</comment>
<evidence type="ECO:0000256" key="2">
    <source>
        <dbReference type="ARBA" id="ARBA00005745"/>
    </source>
</evidence>
<dbReference type="InterPro" id="IPR018076">
    <property type="entry name" value="T2SS_GspF_dom"/>
</dbReference>
<evidence type="ECO:0000313" key="12">
    <source>
        <dbReference type="EMBL" id="NBI27999.1"/>
    </source>
</evidence>
<evidence type="ECO:0000256" key="4">
    <source>
        <dbReference type="ARBA" id="ARBA00022475"/>
    </source>
</evidence>
<evidence type="ECO:0000256" key="10">
    <source>
        <dbReference type="SAM" id="Phobius"/>
    </source>
</evidence>
<dbReference type="PANTHER" id="PTHR30012:SF0">
    <property type="entry name" value="TYPE II SECRETION SYSTEM PROTEIN F-RELATED"/>
    <property type="match status" value="1"/>
</dbReference>
<dbReference type="FunFam" id="1.20.81.30:FF:000001">
    <property type="entry name" value="Type II secretion system protein F"/>
    <property type="match status" value="2"/>
</dbReference>